<keyword evidence="3" id="KW-0238">DNA-binding</keyword>
<name>A0A431WWX0_9GAMM</name>
<keyword evidence="2" id="KW-0805">Transcription regulation</keyword>
<dbReference type="RefSeq" id="WP_126518897.1">
    <property type="nucleotide sequence ID" value="NZ_RXNU01000002.1"/>
</dbReference>
<evidence type="ECO:0000313" key="7">
    <source>
        <dbReference type="Proteomes" id="UP000267448"/>
    </source>
</evidence>
<dbReference type="EMBL" id="RXNU01000002">
    <property type="protein sequence ID" value="RTR39910.1"/>
    <property type="molecule type" value="Genomic_DNA"/>
</dbReference>
<comment type="caution">
    <text evidence="6">The sequence shown here is derived from an EMBL/GenBank/DDBJ whole genome shotgun (WGS) entry which is preliminary data.</text>
</comment>
<dbReference type="GO" id="GO:0006355">
    <property type="term" value="P:regulation of DNA-templated transcription"/>
    <property type="evidence" value="ECO:0007669"/>
    <property type="project" value="TreeGrafter"/>
</dbReference>
<dbReference type="Pfam" id="PF03466">
    <property type="entry name" value="LysR_substrate"/>
    <property type="match status" value="1"/>
</dbReference>
<organism evidence="6 7">
    <name type="scientific">Shewanella canadensis</name>
    <dbReference type="NCBI Taxonomy" id="271096"/>
    <lineage>
        <taxon>Bacteria</taxon>
        <taxon>Pseudomonadati</taxon>
        <taxon>Pseudomonadota</taxon>
        <taxon>Gammaproteobacteria</taxon>
        <taxon>Alteromonadales</taxon>
        <taxon>Shewanellaceae</taxon>
        <taxon>Shewanella</taxon>
    </lineage>
</organism>
<protein>
    <submittedName>
        <fullName evidence="6">LysR family transcriptional regulator</fullName>
    </submittedName>
</protein>
<keyword evidence="7" id="KW-1185">Reference proteome</keyword>
<evidence type="ECO:0000256" key="2">
    <source>
        <dbReference type="ARBA" id="ARBA00023015"/>
    </source>
</evidence>
<feature type="domain" description="LysR substrate-binding" evidence="5">
    <location>
        <begin position="97"/>
        <end position="230"/>
    </location>
</feature>
<dbReference type="Proteomes" id="UP000267448">
    <property type="component" value="Unassembled WGS sequence"/>
</dbReference>
<dbReference type="PANTHER" id="PTHR30118">
    <property type="entry name" value="HTH-TYPE TRANSCRIPTIONAL REGULATOR LEUO-RELATED"/>
    <property type="match status" value="1"/>
</dbReference>
<evidence type="ECO:0000256" key="3">
    <source>
        <dbReference type="ARBA" id="ARBA00023125"/>
    </source>
</evidence>
<dbReference type="AlphaFoldDB" id="A0A431WWX0"/>
<dbReference type="SUPFAM" id="SSF46785">
    <property type="entry name" value="Winged helix' DNA-binding domain"/>
    <property type="match status" value="1"/>
</dbReference>
<evidence type="ECO:0000256" key="1">
    <source>
        <dbReference type="ARBA" id="ARBA00009437"/>
    </source>
</evidence>
<accession>A0A431WWX0</accession>
<evidence type="ECO:0000259" key="5">
    <source>
        <dbReference type="Pfam" id="PF03466"/>
    </source>
</evidence>
<evidence type="ECO:0000313" key="6">
    <source>
        <dbReference type="EMBL" id="RTR39910.1"/>
    </source>
</evidence>
<keyword evidence="4" id="KW-0804">Transcription</keyword>
<dbReference type="GO" id="GO:0003677">
    <property type="term" value="F:DNA binding"/>
    <property type="evidence" value="ECO:0007669"/>
    <property type="project" value="UniProtKB-KW"/>
</dbReference>
<dbReference type="InterPro" id="IPR036388">
    <property type="entry name" value="WH-like_DNA-bd_sf"/>
</dbReference>
<dbReference type="Gene3D" id="1.10.10.10">
    <property type="entry name" value="Winged helix-like DNA-binding domain superfamily/Winged helix DNA-binding domain"/>
    <property type="match status" value="1"/>
</dbReference>
<dbReference type="SUPFAM" id="SSF53850">
    <property type="entry name" value="Periplasmic binding protein-like II"/>
    <property type="match status" value="1"/>
</dbReference>
<reference evidence="6 7" key="1">
    <citation type="submission" date="2018-12" db="EMBL/GenBank/DDBJ databases">
        <authorList>
            <person name="Yu L."/>
        </authorList>
    </citation>
    <scope>NUCLEOTIDE SEQUENCE [LARGE SCALE GENOMIC DNA]</scope>
    <source>
        <strain evidence="6 7">HAW-EB2</strain>
    </source>
</reference>
<dbReference type="InterPro" id="IPR050389">
    <property type="entry name" value="LysR-type_TF"/>
</dbReference>
<dbReference type="InterPro" id="IPR005119">
    <property type="entry name" value="LysR_subst-bd"/>
</dbReference>
<sequence length="326" mass="37421">MHNLKLDTLDLLSINILVNLYEHHSATFVAKQMNIPAPKISRCLQHSRVIFNNPLFIRKKHGLIPNEFAKQLYPIAKEIVQCSEHLYQLHVDDSSSEKSHFTIHVSDLIVHQLPQLLKNAIKESHLDLKFSISPNSDNLITDIIENRIDIGLISESNHEYLKQIDTHVDAVALKRLSHLYLVCDLHHPLLKQEITLESIAQYPYVSILGKPEQATSDPFLLYCSQHQLAYRLKNEDLINHNFDIEALNQHITDTDAVALQPFSKIYDHSNQMPNLHVCRLSEIETERLYLSINSPTLYLVTKKGPLLSNISWLVDTVGHIVNRSIH</sequence>
<dbReference type="InterPro" id="IPR036390">
    <property type="entry name" value="WH_DNA-bd_sf"/>
</dbReference>
<evidence type="ECO:0000256" key="4">
    <source>
        <dbReference type="ARBA" id="ARBA00023163"/>
    </source>
</evidence>
<gene>
    <name evidence="6" type="ORF">EKG38_03910</name>
</gene>
<dbReference type="Gene3D" id="3.40.190.290">
    <property type="match status" value="1"/>
</dbReference>
<proteinExistence type="inferred from homology"/>
<dbReference type="PANTHER" id="PTHR30118:SF11">
    <property type="entry name" value="HTH-TYPE TRANSCRIPTIONAL REGULATOR YIDZ"/>
    <property type="match status" value="1"/>
</dbReference>
<dbReference type="OrthoDB" id="6268440at2"/>
<comment type="similarity">
    <text evidence="1">Belongs to the LysR transcriptional regulatory family.</text>
</comment>